<evidence type="ECO:0000313" key="1">
    <source>
        <dbReference type="EMBL" id="MFC7748301.1"/>
    </source>
</evidence>
<dbReference type="Proteomes" id="UP001596620">
    <property type="component" value="Unassembled WGS sequence"/>
</dbReference>
<accession>A0ABW2UYZ3</accession>
<organism evidence="1 2">
    <name type="scientific">Lentibacillus kimchii</name>
    <dbReference type="NCBI Taxonomy" id="1542911"/>
    <lineage>
        <taxon>Bacteria</taxon>
        <taxon>Bacillati</taxon>
        <taxon>Bacillota</taxon>
        <taxon>Bacilli</taxon>
        <taxon>Bacillales</taxon>
        <taxon>Bacillaceae</taxon>
        <taxon>Lentibacillus</taxon>
    </lineage>
</organism>
<reference evidence="2" key="1">
    <citation type="journal article" date="2019" name="Int. J. Syst. Evol. Microbiol.">
        <title>The Global Catalogue of Microorganisms (GCM) 10K type strain sequencing project: providing services to taxonomists for standard genome sequencing and annotation.</title>
        <authorList>
            <consortium name="The Broad Institute Genomics Platform"/>
            <consortium name="The Broad Institute Genome Sequencing Center for Infectious Disease"/>
            <person name="Wu L."/>
            <person name="Ma J."/>
        </authorList>
    </citation>
    <scope>NUCLEOTIDE SEQUENCE [LARGE SCALE GENOMIC DNA]</scope>
    <source>
        <strain evidence="2">JCM 30234</strain>
    </source>
</reference>
<keyword evidence="2" id="KW-1185">Reference proteome</keyword>
<dbReference type="InterPro" id="IPR056908">
    <property type="entry name" value="Gp80-like"/>
</dbReference>
<dbReference type="EMBL" id="JBHTGR010000057">
    <property type="protein sequence ID" value="MFC7748301.1"/>
    <property type="molecule type" value="Genomic_DNA"/>
</dbReference>
<sequence>MGMSTYLAKNILGHVLLGETYTPPNKLYLAAYTASGEVSASSYQRQEVTFKKKSSNMAVNNTDIYFPVAQEDWGTIHYYVLLDDKDNELNRASAYVKDSDGNKEHPVVNKNVQFGLSEGDYEIEIPTK</sequence>
<protein>
    <submittedName>
        <fullName evidence="1">Uncharacterized protein</fullName>
    </submittedName>
</protein>
<evidence type="ECO:0000313" key="2">
    <source>
        <dbReference type="Proteomes" id="UP001596620"/>
    </source>
</evidence>
<name>A0ABW2UYZ3_9BACI</name>
<proteinExistence type="predicted"/>
<dbReference type="Pfam" id="PF23140">
    <property type="entry name" value="Gp80"/>
    <property type="match status" value="1"/>
</dbReference>
<gene>
    <name evidence="1" type="ORF">ACFQU8_14005</name>
</gene>
<dbReference type="RefSeq" id="WP_382361609.1">
    <property type="nucleotide sequence ID" value="NZ_JBHTGR010000057.1"/>
</dbReference>
<comment type="caution">
    <text evidence="1">The sequence shown here is derived from an EMBL/GenBank/DDBJ whole genome shotgun (WGS) entry which is preliminary data.</text>
</comment>